<reference evidence="2 3" key="1">
    <citation type="submission" date="2014-11" db="EMBL/GenBank/DDBJ databases">
        <authorList>
            <person name="Zhu J."/>
            <person name="Qi W."/>
            <person name="Song R."/>
        </authorList>
    </citation>
    <scope>NUCLEOTIDE SEQUENCE [LARGE SCALE GENOMIC DNA]</scope>
</reference>
<evidence type="ECO:0000313" key="2">
    <source>
        <dbReference type="EMBL" id="CEL92706.1"/>
    </source>
</evidence>
<feature type="transmembrane region" description="Helical" evidence="1">
    <location>
        <begin position="203"/>
        <end position="223"/>
    </location>
</feature>
<dbReference type="EMBL" id="CDMY01000098">
    <property type="protein sequence ID" value="CEL92706.1"/>
    <property type="molecule type" value="Genomic_DNA"/>
</dbReference>
<gene>
    <name evidence="2" type="ORF">Vbra_11090</name>
</gene>
<proteinExistence type="predicted"/>
<dbReference type="PhylomeDB" id="A0A0G4EB36"/>
<sequence length="226" mass="25012">MRVRAGSFKSELGPGPCTPCRNEKFTSLPGSVSEADCFCNPGYITNRNDSQCYECEGGLDCSEPFPFHPRVEPGYYQLEVTLSILPEHVHQDEHEQDRDVRTQRWEWNASHYIALPKLAELGRPVGNDTYTRKMTSYDAGITALPVVVECLARDACLGTDPDTGLNLCKKGQHGFLCGACEGHYTRTSPFYSCATCNTYAQSMAAIVVANFVALGFIFGLTFLSQR</sequence>
<dbReference type="InParanoid" id="A0A0G4EB36"/>
<keyword evidence="1" id="KW-1133">Transmembrane helix</keyword>
<dbReference type="AlphaFoldDB" id="A0A0G4EB36"/>
<evidence type="ECO:0008006" key="4">
    <source>
        <dbReference type="Google" id="ProtNLM"/>
    </source>
</evidence>
<dbReference type="Gene3D" id="2.10.50.10">
    <property type="entry name" value="Tumor Necrosis Factor Receptor, subunit A, domain 2"/>
    <property type="match status" value="1"/>
</dbReference>
<dbReference type="VEuPathDB" id="CryptoDB:Vbra_11090"/>
<keyword evidence="3" id="KW-1185">Reference proteome</keyword>
<organism evidence="2 3">
    <name type="scientific">Vitrella brassicaformis (strain CCMP3155)</name>
    <dbReference type="NCBI Taxonomy" id="1169540"/>
    <lineage>
        <taxon>Eukaryota</taxon>
        <taxon>Sar</taxon>
        <taxon>Alveolata</taxon>
        <taxon>Colpodellida</taxon>
        <taxon>Vitrellaceae</taxon>
        <taxon>Vitrella</taxon>
    </lineage>
</organism>
<keyword evidence="1" id="KW-0812">Transmembrane</keyword>
<accession>A0A0G4EB36</accession>
<dbReference type="OrthoDB" id="410989at2759"/>
<evidence type="ECO:0000256" key="1">
    <source>
        <dbReference type="SAM" id="Phobius"/>
    </source>
</evidence>
<dbReference type="Proteomes" id="UP000041254">
    <property type="component" value="Unassembled WGS sequence"/>
</dbReference>
<protein>
    <recommendedName>
        <fullName evidence="4">Tyrosine-protein kinase ephrin type A/B receptor-like domain-containing protein</fullName>
    </recommendedName>
</protein>
<keyword evidence="1" id="KW-0472">Membrane</keyword>
<name>A0A0G4EB36_VITBC</name>
<evidence type="ECO:0000313" key="3">
    <source>
        <dbReference type="Proteomes" id="UP000041254"/>
    </source>
</evidence>